<organism evidence="8 9">
    <name type="scientific">Pseudaeromonas paramecii</name>
    <dbReference type="NCBI Taxonomy" id="2138166"/>
    <lineage>
        <taxon>Bacteria</taxon>
        <taxon>Pseudomonadati</taxon>
        <taxon>Pseudomonadota</taxon>
        <taxon>Gammaproteobacteria</taxon>
        <taxon>Aeromonadales</taxon>
        <taxon>Aeromonadaceae</taxon>
        <taxon>Pseudaeromonas</taxon>
    </lineage>
</organism>
<evidence type="ECO:0000256" key="1">
    <source>
        <dbReference type="ARBA" id="ARBA00008061"/>
    </source>
</evidence>
<comment type="similarity">
    <text evidence="1">Belongs to the glycosyl hydrolase 13 family.</text>
</comment>
<feature type="chain" id="PRO_5047241152" evidence="3">
    <location>
        <begin position="23"/>
        <end position="1421"/>
    </location>
</feature>
<evidence type="ECO:0000256" key="2">
    <source>
        <dbReference type="ARBA" id="ARBA00023295"/>
    </source>
</evidence>
<sequence length="1421" mass="153771">MDLRFKRLALLVMPSVVALAMAGCGSDSNESGGFTSDSNFSYAAPALPSDTVAAEADVAPADANTIRLYLVDPDLSSNSAAAKSGRDATGTPWANYSLWLYNQDTCQALATDADDGQLLSTDGDTENGEAAAWGSAQNTPTGYDEYGPYWDLKLKDGAMDDATACVNLIVRDAGQNKILGDNNDGSYALKLANFSDRTVTAREGDRQFYDAKQDAYADWKANTSFDMFSAASAHLIDANTLVWSDSSLADAKFVRLYYSANNGTIVAGEDGKVTDKFIKLTATELTDEQKAAYPHLSGFTAFSLPSNVDADTLKAVLKNQVAAVALDSKGTLLAGTYVQTAGGLDDLYAESAKELSYGAMVADDGVTFRLWAPTATAVSLVIYNEDKSVASTEAMTLDNASGAWSYTGDTSLVGKYYRYAITVYHPVDRKWHSYEVTDPYSLSLSMNSTYSQVVDLESADLKPAGWDDLKAPHTQLDNPAKIVTLETHIRDFSARDVSTPEAERGKYLAFTDTETVPVQHMMDLAKSGVTHMHLMPTFDIATINEDPAKRVDLPDPVSKLCELNSAMTSSEFSGYCDSAKTVQQVFEELEESDSKSNPVVQRFESYLRDYDSFNWGYDPFHYTVPEGSYASEAEGTTRIKEFREMVMAIKQNIGMNVVMDVVYNHTNAAGPSDDKSVLDKIVPWYYHRLDELSGDVEMSTCCSNTAPEHAMFAKLMSDSLVTWAKEYKIDSFRFDLNGFHPKAQMLDALAKVKTVNPDMFFYSEGWDYGETVNNTRFVTASQLNMGGTGISTYSDRLRDAVRGGGCCDDGTAVHTAQGFGNGAYVEPNTAISDDAAAKAAAMAQTDLVRLGMAGNLKDFVLTTYEGVPTKGSDMAYGSAPAGYAVDPFEVLNYVTKHDNQSIWDITQYKAADETTLDERVRMTALSQATVLLGQGIVFSDIGGEFLRSKSFNRDSYNSGDWFNWVDYTLEDNNYDKGYPRADKDSAKYDLIEHALAQFEKPTNSEMTQMLSYFKEMLKIRSSSELFTLGTGAKVMERVDFRNTGPEQVPGLIVMTLDDGTGVADLDAKLDAAVVIVNSSPSEQTVGDFIDGSGNAIALAGYQLHDVQTELGAASIGSGATFAEGEFTVPAWSVAVFVKPQGDAQGTGLPVSKKQDLSTVEPFSVPVYARGFGGTWDALETNQFAFTGADYSYTWTVEVTDDMLSENGTSMKVADADWSAINYGKCNSDDKLVPGTPLTLCAGGSTGDVPMDLTKAGTYTFTFKVVNKASPTLTLAIEEPAAACELLSDTNETPTLGDTQLALRGAHSSWNWDVQYKLGYKGNGIYEAVITEGTLTGGFKVSADSSAWDPQFFASQGGSLVTNMEPDVVYEAYGRFGGAGSDQGNNNIALSEGNWLFRLKLDTTAEMSGAGVKGTIDVCQLP</sequence>
<comment type="caution">
    <text evidence="8">The sequence shown here is derived from an EMBL/GenBank/DDBJ whole genome shotgun (WGS) entry which is preliminary data.</text>
</comment>
<keyword evidence="9" id="KW-1185">Reference proteome</keyword>
<reference evidence="9" key="1">
    <citation type="journal article" date="2019" name="Int. J. Syst. Evol. Microbiol.">
        <title>The Global Catalogue of Microorganisms (GCM) 10K type strain sequencing project: providing services to taxonomists for standard genome sequencing and annotation.</title>
        <authorList>
            <consortium name="The Broad Institute Genomics Platform"/>
            <consortium name="The Broad Institute Genome Sequencing Center for Infectious Disease"/>
            <person name="Wu L."/>
            <person name="Ma J."/>
        </authorList>
    </citation>
    <scope>NUCLEOTIDE SEQUENCE [LARGE SCALE GENOMIC DNA]</scope>
    <source>
        <strain evidence="9">JCM 32226</strain>
    </source>
</reference>
<dbReference type="Proteomes" id="UP001501321">
    <property type="component" value="Unassembled WGS sequence"/>
</dbReference>
<dbReference type="InterPro" id="IPR024561">
    <property type="entry name" value="Pullul_strch_C"/>
</dbReference>
<keyword evidence="2" id="KW-0378">Hydrolase</keyword>
<dbReference type="EMBL" id="BAABFC010000011">
    <property type="protein sequence ID" value="GAA4498385.1"/>
    <property type="molecule type" value="Genomic_DNA"/>
</dbReference>
<proteinExistence type="inferred from homology"/>
<keyword evidence="3" id="KW-0732">Signal</keyword>
<dbReference type="SUPFAM" id="SSF81296">
    <property type="entry name" value="E set domains"/>
    <property type="match status" value="2"/>
</dbReference>
<dbReference type="Gene3D" id="2.60.40.1130">
    <property type="entry name" value="Rab geranylgeranyltransferase alpha-subunit, insert domain"/>
    <property type="match status" value="1"/>
</dbReference>
<dbReference type="InterPro" id="IPR013784">
    <property type="entry name" value="Carb-bd-like_fold"/>
</dbReference>
<feature type="domain" description="Pullulanase Ins" evidence="7">
    <location>
        <begin position="540"/>
        <end position="613"/>
    </location>
</feature>
<dbReference type="Pfam" id="PF11852">
    <property type="entry name" value="Pullul_strch_C"/>
    <property type="match status" value="1"/>
</dbReference>
<dbReference type="Pfam" id="PF17967">
    <property type="entry name" value="Pullulanase_N2"/>
    <property type="match status" value="1"/>
</dbReference>
<evidence type="ECO:0000256" key="3">
    <source>
        <dbReference type="SAM" id="SignalP"/>
    </source>
</evidence>
<dbReference type="PANTHER" id="PTHR43002">
    <property type="entry name" value="GLYCOGEN DEBRANCHING ENZYME"/>
    <property type="match status" value="1"/>
</dbReference>
<dbReference type="RefSeq" id="WP_345011977.1">
    <property type="nucleotide sequence ID" value="NZ_BAABFC010000011.1"/>
</dbReference>
<evidence type="ECO:0000259" key="4">
    <source>
        <dbReference type="Pfam" id="PF02922"/>
    </source>
</evidence>
<name>A0ABP8Q9U7_9GAMM</name>
<gene>
    <name evidence="8" type="primary">pulA_1</name>
    <name evidence="8" type="ORF">GCM10023095_16730</name>
</gene>
<evidence type="ECO:0000259" key="5">
    <source>
        <dbReference type="Pfam" id="PF11852"/>
    </source>
</evidence>
<dbReference type="SUPFAM" id="SSF49452">
    <property type="entry name" value="Starch-binding domain-like"/>
    <property type="match status" value="1"/>
</dbReference>
<dbReference type="Gene3D" id="2.60.40.1180">
    <property type="entry name" value="Golgi alpha-mannosidase II"/>
    <property type="match status" value="1"/>
</dbReference>
<dbReference type="CDD" id="cd02860">
    <property type="entry name" value="E_set_Pullulanase"/>
    <property type="match status" value="1"/>
</dbReference>
<dbReference type="InterPro" id="IPR014756">
    <property type="entry name" value="Ig_E-set"/>
</dbReference>
<keyword evidence="2" id="KW-0326">Glycosidase</keyword>
<dbReference type="InterPro" id="IPR011839">
    <property type="entry name" value="Pullul_strch"/>
</dbReference>
<dbReference type="InterPro" id="IPR004193">
    <property type="entry name" value="Glyco_hydro_13_N"/>
</dbReference>
<feature type="domain" description="Glycoside hydrolase family 13 N-terminal" evidence="4">
    <location>
        <begin position="357"/>
        <end position="441"/>
    </location>
</feature>
<dbReference type="CDD" id="cd11341">
    <property type="entry name" value="AmyAc_Pullulanase_LD-like"/>
    <property type="match status" value="1"/>
</dbReference>
<dbReference type="SUPFAM" id="SSF51445">
    <property type="entry name" value="(Trans)glycosidases"/>
    <property type="match status" value="1"/>
</dbReference>
<evidence type="ECO:0000313" key="9">
    <source>
        <dbReference type="Proteomes" id="UP001501321"/>
    </source>
</evidence>
<dbReference type="InterPro" id="IPR013780">
    <property type="entry name" value="Glyco_hydro_b"/>
</dbReference>
<dbReference type="InterPro" id="IPR017853">
    <property type="entry name" value="GH"/>
</dbReference>
<dbReference type="Gene3D" id="3.20.20.80">
    <property type="entry name" value="Glycosidases"/>
    <property type="match status" value="1"/>
</dbReference>
<dbReference type="NCBIfam" id="TIGR02103">
    <property type="entry name" value="pullul_strch"/>
    <property type="match status" value="1"/>
</dbReference>
<evidence type="ECO:0000313" key="8">
    <source>
        <dbReference type="EMBL" id="GAA4498385.1"/>
    </source>
</evidence>
<accession>A0ABP8Q9U7</accession>
<dbReference type="InterPro" id="IPR013783">
    <property type="entry name" value="Ig-like_fold"/>
</dbReference>
<dbReference type="InterPro" id="IPR040671">
    <property type="entry name" value="Pullulanase_N2"/>
</dbReference>
<dbReference type="Gene3D" id="2.60.40.10">
    <property type="entry name" value="Immunoglobulins"/>
    <property type="match status" value="1"/>
</dbReference>
<evidence type="ECO:0000259" key="7">
    <source>
        <dbReference type="Pfam" id="PF18494"/>
    </source>
</evidence>
<dbReference type="Pfam" id="PF18494">
    <property type="entry name" value="Pullulanase_Ins"/>
    <property type="match status" value="1"/>
</dbReference>
<feature type="domain" description="Pullulanase N2" evidence="6">
    <location>
        <begin position="231"/>
        <end position="346"/>
    </location>
</feature>
<dbReference type="Pfam" id="PF02922">
    <property type="entry name" value="CBM_48"/>
    <property type="match status" value="1"/>
</dbReference>
<protein>
    <submittedName>
        <fullName evidence="8">Pullulanase-type alpha-1,6-glucosidase</fullName>
    </submittedName>
</protein>
<dbReference type="SUPFAM" id="SSF51011">
    <property type="entry name" value="Glycosyl hydrolase domain"/>
    <property type="match status" value="1"/>
</dbReference>
<evidence type="ECO:0000259" key="6">
    <source>
        <dbReference type="Pfam" id="PF17967"/>
    </source>
</evidence>
<dbReference type="PROSITE" id="PS51257">
    <property type="entry name" value="PROKAR_LIPOPROTEIN"/>
    <property type="match status" value="1"/>
</dbReference>
<dbReference type="Gene3D" id="2.60.40.1110">
    <property type="match status" value="1"/>
</dbReference>
<dbReference type="InterPro" id="IPR041111">
    <property type="entry name" value="Pullulanase_Ins"/>
</dbReference>
<feature type="signal peptide" evidence="3">
    <location>
        <begin position="1"/>
        <end position="22"/>
    </location>
</feature>
<feature type="domain" description="Alpha-1,6-glucosidases pullulanase-type C-terminal" evidence="5">
    <location>
        <begin position="970"/>
        <end position="1138"/>
    </location>
</feature>